<reference evidence="1" key="1">
    <citation type="submission" date="2021-03" db="EMBL/GenBank/DDBJ databases">
        <authorList>
            <consortium name="DOE Joint Genome Institute"/>
            <person name="Ahrendt S."/>
            <person name="Looney B.P."/>
            <person name="Miyauchi S."/>
            <person name="Morin E."/>
            <person name="Drula E."/>
            <person name="Courty P.E."/>
            <person name="Chicoki N."/>
            <person name="Fauchery L."/>
            <person name="Kohler A."/>
            <person name="Kuo A."/>
            <person name="Labutti K."/>
            <person name="Pangilinan J."/>
            <person name="Lipzen A."/>
            <person name="Riley R."/>
            <person name="Andreopoulos W."/>
            <person name="He G."/>
            <person name="Johnson J."/>
            <person name="Barry K.W."/>
            <person name="Grigoriev I.V."/>
            <person name="Nagy L."/>
            <person name="Hibbett D."/>
            <person name="Henrissat B."/>
            <person name="Matheny P.B."/>
            <person name="Labbe J."/>
            <person name="Martin F."/>
        </authorList>
    </citation>
    <scope>NUCLEOTIDE SEQUENCE</scope>
    <source>
        <strain evidence="1">HHB10654</strain>
    </source>
</reference>
<keyword evidence="2" id="KW-1185">Reference proteome</keyword>
<dbReference type="EMBL" id="MU277301">
    <property type="protein sequence ID" value="KAI0055266.1"/>
    <property type="molecule type" value="Genomic_DNA"/>
</dbReference>
<protein>
    <submittedName>
        <fullName evidence="1">Uncharacterized protein</fullName>
    </submittedName>
</protein>
<organism evidence="1 2">
    <name type="scientific">Artomyces pyxidatus</name>
    <dbReference type="NCBI Taxonomy" id="48021"/>
    <lineage>
        <taxon>Eukaryota</taxon>
        <taxon>Fungi</taxon>
        <taxon>Dikarya</taxon>
        <taxon>Basidiomycota</taxon>
        <taxon>Agaricomycotina</taxon>
        <taxon>Agaricomycetes</taxon>
        <taxon>Russulales</taxon>
        <taxon>Auriscalpiaceae</taxon>
        <taxon>Artomyces</taxon>
    </lineage>
</organism>
<accession>A0ACB8SHS8</accession>
<name>A0ACB8SHS8_9AGAM</name>
<sequence length="187" mass="20798">MITYIRFIQARRYLSSKKKGEHFETNVDCDSESSDEMVEDGRGLSGMSARRVDLRSCVPTCRRWPKYPRAPGAGGLSKFQVLPFDLDVPSPTRWKHDLVLLTSHSLEDILLQLSDTKGMSNSTVTRTVVTESTMKLAVLSLRCPITLAISPTSLLNTCTPPSAATRHGRRILQVCAHTGRCTPRLHS</sequence>
<dbReference type="Proteomes" id="UP000814140">
    <property type="component" value="Unassembled WGS sequence"/>
</dbReference>
<gene>
    <name evidence="1" type="ORF">BV25DRAFT_235617</name>
</gene>
<evidence type="ECO:0000313" key="1">
    <source>
        <dbReference type="EMBL" id="KAI0055266.1"/>
    </source>
</evidence>
<comment type="caution">
    <text evidence="1">The sequence shown here is derived from an EMBL/GenBank/DDBJ whole genome shotgun (WGS) entry which is preliminary data.</text>
</comment>
<evidence type="ECO:0000313" key="2">
    <source>
        <dbReference type="Proteomes" id="UP000814140"/>
    </source>
</evidence>
<reference evidence="1" key="2">
    <citation type="journal article" date="2022" name="New Phytol.">
        <title>Evolutionary transition to the ectomycorrhizal habit in the genomes of a hyperdiverse lineage of mushroom-forming fungi.</title>
        <authorList>
            <person name="Looney B."/>
            <person name="Miyauchi S."/>
            <person name="Morin E."/>
            <person name="Drula E."/>
            <person name="Courty P.E."/>
            <person name="Kohler A."/>
            <person name="Kuo A."/>
            <person name="LaButti K."/>
            <person name="Pangilinan J."/>
            <person name="Lipzen A."/>
            <person name="Riley R."/>
            <person name="Andreopoulos W."/>
            <person name="He G."/>
            <person name="Johnson J."/>
            <person name="Nolan M."/>
            <person name="Tritt A."/>
            <person name="Barry K.W."/>
            <person name="Grigoriev I.V."/>
            <person name="Nagy L.G."/>
            <person name="Hibbett D."/>
            <person name="Henrissat B."/>
            <person name="Matheny P.B."/>
            <person name="Labbe J."/>
            <person name="Martin F.M."/>
        </authorList>
    </citation>
    <scope>NUCLEOTIDE SEQUENCE</scope>
    <source>
        <strain evidence="1">HHB10654</strain>
    </source>
</reference>
<proteinExistence type="predicted"/>